<dbReference type="Gene3D" id="3.40.1110.10">
    <property type="entry name" value="Calcium-transporting ATPase, cytoplasmic domain N"/>
    <property type="match status" value="1"/>
</dbReference>
<dbReference type="InterPro" id="IPR036412">
    <property type="entry name" value="HAD-like_sf"/>
</dbReference>
<feature type="binding site" evidence="15">
    <location>
        <position position="458"/>
    </location>
    <ligand>
        <name>ATP</name>
        <dbReference type="ChEBI" id="CHEBI:30616"/>
    </ligand>
</feature>
<feature type="binding site" evidence="15">
    <location>
        <position position="745"/>
    </location>
    <ligand>
        <name>ATP</name>
        <dbReference type="ChEBI" id="CHEBI:30616"/>
    </ligand>
</feature>
<evidence type="ECO:0000256" key="4">
    <source>
        <dbReference type="ARBA" id="ARBA00022692"/>
    </source>
</evidence>
<dbReference type="Gene3D" id="3.40.50.1000">
    <property type="entry name" value="HAD superfamily/HAD-like"/>
    <property type="match status" value="1"/>
</dbReference>
<comment type="catalytic activity">
    <reaction evidence="12 17">
        <text>ATP + H2O + phospholipidSide 1 = ADP + phosphate + phospholipidSide 2.</text>
        <dbReference type="EC" id="7.6.2.1"/>
    </reaction>
</comment>
<evidence type="ECO:0000256" key="12">
    <source>
        <dbReference type="ARBA" id="ARBA00034036"/>
    </source>
</evidence>
<dbReference type="SUPFAM" id="SSF56784">
    <property type="entry name" value="HAD-like"/>
    <property type="match status" value="1"/>
</dbReference>
<dbReference type="PANTHER" id="PTHR24092">
    <property type="entry name" value="PROBABLE PHOSPHOLIPID-TRANSPORTING ATPASE"/>
    <property type="match status" value="1"/>
</dbReference>
<feature type="binding site" evidence="15">
    <location>
        <position position="858"/>
    </location>
    <ligand>
        <name>ATP</name>
        <dbReference type="ChEBI" id="CHEBI:30616"/>
    </ligand>
</feature>
<dbReference type="InterPro" id="IPR059000">
    <property type="entry name" value="ATPase_P-type_domA"/>
</dbReference>
<feature type="binding site" evidence="15">
    <location>
        <position position="559"/>
    </location>
    <ligand>
        <name>ATP</name>
        <dbReference type="ChEBI" id="CHEBI:30616"/>
    </ligand>
</feature>
<dbReference type="PANTHER" id="PTHR24092:SF19">
    <property type="entry name" value="PHOSPHOLIPID-TRANSPORTING ATPASE"/>
    <property type="match status" value="1"/>
</dbReference>
<dbReference type="GO" id="GO:0140326">
    <property type="term" value="F:ATPase-coupled intramembrane lipid transporter activity"/>
    <property type="evidence" value="ECO:0007669"/>
    <property type="project" value="UniProtKB-EC"/>
</dbReference>
<keyword evidence="23" id="KW-1185">Reference proteome</keyword>
<keyword evidence="9 17" id="KW-1278">Translocase</keyword>
<evidence type="ECO:0000256" key="3">
    <source>
        <dbReference type="ARBA" id="ARBA00008109"/>
    </source>
</evidence>
<dbReference type="SUPFAM" id="SSF81653">
    <property type="entry name" value="Calcium ATPase, transduction domain A"/>
    <property type="match status" value="1"/>
</dbReference>
<feature type="transmembrane region" description="Helical" evidence="17">
    <location>
        <begin position="1092"/>
        <end position="1112"/>
    </location>
</feature>
<dbReference type="SUPFAM" id="SSF81665">
    <property type="entry name" value="Calcium ATPase, transmembrane domain M"/>
    <property type="match status" value="1"/>
</dbReference>
<feature type="compositionally biased region" description="Polar residues" evidence="18">
    <location>
        <begin position="58"/>
        <end position="70"/>
    </location>
</feature>
<keyword evidence="11 17" id="KW-0472">Membrane</keyword>
<dbReference type="Pfam" id="PF00122">
    <property type="entry name" value="E1-E2_ATPase"/>
    <property type="match status" value="1"/>
</dbReference>
<feature type="transmembrane region" description="Helical" evidence="17">
    <location>
        <begin position="1057"/>
        <end position="1077"/>
    </location>
</feature>
<feature type="domain" description="P-type ATPase C-terminal" evidence="21">
    <location>
        <begin position="910"/>
        <end position="1011"/>
    </location>
</feature>
<dbReference type="Proteomes" id="UP001150925">
    <property type="component" value="Unassembled WGS sequence"/>
</dbReference>
<dbReference type="GO" id="GO:0045332">
    <property type="term" value="P:phospholipid translocation"/>
    <property type="evidence" value="ECO:0007669"/>
    <property type="project" value="TreeGrafter"/>
</dbReference>
<feature type="active site" description="4-aspartylphosphate intermediate" evidence="14">
    <location>
        <position position="456"/>
    </location>
</feature>
<feature type="binding site" evidence="16">
    <location>
        <position position="887"/>
    </location>
    <ligand>
        <name>Mg(2+)</name>
        <dbReference type="ChEBI" id="CHEBI:18420"/>
    </ligand>
</feature>
<dbReference type="InterPro" id="IPR018303">
    <property type="entry name" value="ATPase_P-typ_P_site"/>
</dbReference>
<name>A0A9W8B0X4_9FUNG</name>
<dbReference type="SUPFAM" id="SSF81660">
    <property type="entry name" value="Metal cation-transporting ATPase, ATP-binding domain N"/>
    <property type="match status" value="1"/>
</dbReference>
<feature type="transmembrane region" description="Helical" evidence="17">
    <location>
        <begin position="1159"/>
        <end position="1177"/>
    </location>
</feature>
<dbReference type="SFLD" id="SFLDS00003">
    <property type="entry name" value="Haloacid_Dehalogenase"/>
    <property type="match status" value="1"/>
</dbReference>
<evidence type="ECO:0000259" key="19">
    <source>
        <dbReference type="Pfam" id="PF00122"/>
    </source>
</evidence>
<comment type="catalytic activity">
    <reaction evidence="13">
        <text>a 1,2-diacyl-sn-glycero-3-phosphoethanolamine(out) + ATP + H2O = a 1,2-diacyl-sn-glycero-3-phosphoethanolamine(in) + ADP + phosphate + H(+)</text>
        <dbReference type="Rhea" id="RHEA:66132"/>
        <dbReference type="ChEBI" id="CHEBI:15377"/>
        <dbReference type="ChEBI" id="CHEBI:15378"/>
        <dbReference type="ChEBI" id="CHEBI:30616"/>
        <dbReference type="ChEBI" id="CHEBI:43474"/>
        <dbReference type="ChEBI" id="CHEBI:64612"/>
        <dbReference type="ChEBI" id="CHEBI:456216"/>
    </reaction>
    <physiologicalReaction direction="left-to-right" evidence="13">
        <dbReference type="Rhea" id="RHEA:66133"/>
    </physiologicalReaction>
</comment>
<dbReference type="Pfam" id="PF16209">
    <property type="entry name" value="PhoLip_ATPase_N"/>
    <property type="match status" value="1"/>
</dbReference>
<dbReference type="InterPro" id="IPR023298">
    <property type="entry name" value="ATPase_P-typ_TM_dom_sf"/>
</dbReference>
<feature type="transmembrane region" description="Helical" evidence="17">
    <location>
        <begin position="385"/>
        <end position="406"/>
    </location>
</feature>
<evidence type="ECO:0000256" key="15">
    <source>
        <dbReference type="PIRSR" id="PIRSR606539-2"/>
    </source>
</evidence>
<feature type="binding site" evidence="15">
    <location>
        <position position="746"/>
    </location>
    <ligand>
        <name>ATP</name>
        <dbReference type="ChEBI" id="CHEBI:30616"/>
    </ligand>
</feature>
<comment type="cofactor">
    <cofactor evidence="16">
        <name>Mg(2+)</name>
        <dbReference type="ChEBI" id="CHEBI:18420"/>
    </cofactor>
</comment>
<dbReference type="InterPro" id="IPR044492">
    <property type="entry name" value="P_typ_ATPase_HD_dom"/>
</dbReference>
<feature type="binding site" evidence="15">
    <location>
        <position position="456"/>
    </location>
    <ligand>
        <name>ATP</name>
        <dbReference type="ChEBI" id="CHEBI:30616"/>
    </ligand>
</feature>
<sequence>MWHQLTTVFRSYYHGLRGWSPLLSSPTSSDNGATSNDGSASVTWPLSRPESTELRDGLTSSRISTDSTSVGCNSPDANDIRRIVVGDPDFSSHCPCNRVRNTKYTLLTFLPLNLKEQFGRFMNVYFLLIACLQLVPALTPVNPVTTWGPLAVIFIISAVKEGVDDYQRYRADCEFNEAYYTVVRHGVEGQRSCQDLRPGEIIKLHRGDEVPCDMVLLRSATVGGTCFVQTANLDGETDLKTKSAVRGTHNLDLVSLDGEGLVIEAPLPNGHIHSFDGRLVYPSTTLHASPLTISQFLHQGTFLRTTDHIYGVAVYTGPDTKIGRNRRPAPVKITRVDRQIERASVVIFIIQLSLILALGIFGNRYQRTTMVHHTYIYTNPKDLDINPVVIPLRMMLLLSFMIPISLKVSMDLAKTLYSLFIGWDLQMYNEARGGGVHVANTAIAEDLGQVEYLVTDKTGTLTENIMRLLCCTVGTEWYGLDFSEGATCNTDDEPLAGLAMCPALTERLSSRDPQLLAFFRAMALCHTVQPTHSAGSHSEEQVMISESPMVHYSGTSPDELALVQGAAQLGVVLESWDDLGIVEMDVLGEPEQWQILHVIPFTSDRKRMSVVVRCLRSTRDAGYVVFSKGADDVMFTRCTDETVSSTVRRRTLQFIDRVAQRGLRTLVYAQRELTETEYQTWHQSFQRASIALTEREHYLEDAYAQLETNLVLLGSTAIEDQLQPQVPETIQTLAQAGIRTWMLTGDKVSTAIQIGRSCQLLGPSHNEALITLCLPSHDESYFVGWAHDQVQQVLVAHDLLGPSTSTSPEAERSDLEVVVEGAFLTKLMGEEGSSKQGHRVPPSLLRLLMVARSVIFARVTPIQKSLVVKSIKDQQRVTLAIGDGGNDVLMIQQANVGIGIRGREGLAASRAADYSLVEFSQLQRLLLIHGRYSLHRTAFISVYCFYKSICLCMVQIFFQTLSGYSGSTLLSTFSLSTYNALFTSLPVLSYVLDKDVPEDILLAHPELYASNPGRSYAPPPPHPSPEAPPFTTLTFTTSAWTSVVYWHTFLVNGFVRWALRAVYHAVVIISLSLVFSVGRQAGPLGMDESHQILQAVVFTILILIVQGSLALYVHFFTWINYLAIFGTIGFYFLFSFLFSTSAPFGMYHLMHNLYQDPKYWAIIVIVANLGLFPYFIWRYYVVNYRPKPFEKLRRISQFPTSESFRESED</sequence>
<evidence type="ECO:0000256" key="13">
    <source>
        <dbReference type="ARBA" id="ARBA00049128"/>
    </source>
</evidence>
<accession>A0A9W8B0X4</accession>
<keyword evidence="6 15" id="KW-0547">Nucleotide-binding</keyword>
<feature type="binding site" evidence="15">
    <location>
        <position position="864"/>
    </location>
    <ligand>
        <name>ATP</name>
        <dbReference type="ChEBI" id="CHEBI:30616"/>
    </ligand>
</feature>
<dbReference type="InterPro" id="IPR023214">
    <property type="entry name" value="HAD_sf"/>
</dbReference>
<feature type="binding site" evidence="15">
    <location>
        <position position="628"/>
    </location>
    <ligand>
        <name>ATP</name>
        <dbReference type="ChEBI" id="CHEBI:30616"/>
    </ligand>
</feature>
<evidence type="ECO:0000256" key="17">
    <source>
        <dbReference type="RuleBase" id="RU362033"/>
    </source>
</evidence>
<evidence type="ECO:0000313" key="23">
    <source>
        <dbReference type="Proteomes" id="UP001150925"/>
    </source>
</evidence>
<dbReference type="Pfam" id="PF13246">
    <property type="entry name" value="Cation_ATPase"/>
    <property type="match status" value="1"/>
</dbReference>
<evidence type="ECO:0000256" key="18">
    <source>
        <dbReference type="SAM" id="MobiDB-lite"/>
    </source>
</evidence>
<keyword evidence="7 15" id="KW-0067">ATP-binding</keyword>
<dbReference type="InterPro" id="IPR032631">
    <property type="entry name" value="P-type_ATPase_N"/>
</dbReference>
<keyword evidence="8 16" id="KW-0460">Magnesium</keyword>
<gene>
    <name evidence="22" type="ORF">IWQ62_000087</name>
</gene>
<comment type="subcellular location">
    <subcellularLocation>
        <location evidence="2">Endomembrane system</location>
    </subcellularLocation>
    <subcellularLocation>
        <location evidence="1 17">Membrane</location>
        <topology evidence="1 17">Multi-pass membrane protein</topology>
    </subcellularLocation>
</comment>
<dbReference type="EMBL" id="JANBPY010000002">
    <property type="protein sequence ID" value="KAJ1970259.1"/>
    <property type="molecule type" value="Genomic_DNA"/>
</dbReference>
<evidence type="ECO:0000256" key="16">
    <source>
        <dbReference type="PIRSR" id="PIRSR606539-3"/>
    </source>
</evidence>
<feature type="binding site" evidence="15">
    <location>
        <position position="601"/>
    </location>
    <ligand>
        <name>ATP</name>
        <dbReference type="ChEBI" id="CHEBI:30616"/>
    </ligand>
</feature>
<feature type="region of interest" description="Disordered" evidence="18">
    <location>
        <begin position="25"/>
        <end position="70"/>
    </location>
</feature>
<dbReference type="GO" id="GO:0000287">
    <property type="term" value="F:magnesium ion binding"/>
    <property type="evidence" value="ECO:0007669"/>
    <property type="project" value="UniProtKB-UniRule"/>
</dbReference>
<evidence type="ECO:0000259" key="21">
    <source>
        <dbReference type="Pfam" id="PF16212"/>
    </source>
</evidence>
<feature type="transmembrane region" description="Helical" evidence="17">
    <location>
        <begin position="1119"/>
        <end position="1139"/>
    </location>
</feature>
<evidence type="ECO:0000256" key="1">
    <source>
        <dbReference type="ARBA" id="ARBA00004141"/>
    </source>
</evidence>
<feature type="transmembrane region" description="Helical" evidence="17">
    <location>
        <begin position="345"/>
        <end position="365"/>
    </location>
</feature>
<feature type="binding site" evidence="15">
    <location>
        <position position="664"/>
    </location>
    <ligand>
        <name>ATP</name>
        <dbReference type="ChEBI" id="CHEBI:30616"/>
    </ligand>
</feature>
<dbReference type="InterPro" id="IPR001757">
    <property type="entry name" value="P_typ_ATPase"/>
</dbReference>
<evidence type="ECO:0000259" key="20">
    <source>
        <dbReference type="Pfam" id="PF16209"/>
    </source>
</evidence>
<feature type="binding site" evidence="16">
    <location>
        <position position="456"/>
    </location>
    <ligand>
        <name>Mg(2+)</name>
        <dbReference type="ChEBI" id="CHEBI:18420"/>
    </ligand>
</feature>
<feature type="binding site" evidence="15">
    <location>
        <position position="886"/>
    </location>
    <ligand>
        <name>ATP</name>
        <dbReference type="ChEBI" id="CHEBI:30616"/>
    </ligand>
</feature>
<feature type="binding site" evidence="16">
    <location>
        <position position="883"/>
    </location>
    <ligand>
        <name>Mg(2+)</name>
        <dbReference type="ChEBI" id="CHEBI:18420"/>
    </ligand>
</feature>
<reference evidence="22" key="1">
    <citation type="submission" date="2022-07" db="EMBL/GenBank/DDBJ databases">
        <title>Phylogenomic reconstructions and comparative analyses of Kickxellomycotina fungi.</title>
        <authorList>
            <person name="Reynolds N.K."/>
            <person name="Stajich J.E."/>
            <person name="Barry K."/>
            <person name="Grigoriev I.V."/>
            <person name="Crous P."/>
            <person name="Smith M.E."/>
        </authorList>
    </citation>
    <scope>NUCLEOTIDE SEQUENCE</scope>
    <source>
        <strain evidence="22">RSA 1196</strain>
    </source>
</reference>
<evidence type="ECO:0000256" key="11">
    <source>
        <dbReference type="ARBA" id="ARBA00023136"/>
    </source>
</evidence>
<feature type="transmembrane region" description="Helical" evidence="17">
    <location>
        <begin position="970"/>
        <end position="992"/>
    </location>
</feature>
<keyword evidence="4 17" id="KW-0812">Transmembrane</keyword>
<dbReference type="SFLD" id="SFLDF00027">
    <property type="entry name" value="p-type_atpase"/>
    <property type="match status" value="1"/>
</dbReference>
<feature type="binding site" evidence="15">
    <location>
        <position position="457"/>
    </location>
    <ligand>
        <name>ATP</name>
        <dbReference type="ChEBI" id="CHEBI:30616"/>
    </ligand>
</feature>
<dbReference type="NCBIfam" id="TIGR01494">
    <property type="entry name" value="ATPase_P-type"/>
    <property type="match status" value="1"/>
</dbReference>
<dbReference type="PROSITE" id="PS00154">
    <property type="entry name" value="ATPASE_E1_E2"/>
    <property type="match status" value="1"/>
</dbReference>
<dbReference type="EC" id="7.6.2.1" evidence="17"/>
<dbReference type="SFLD" id="SFLDG00002">
    <property type="entry name" value="C1.7:_P-type_atpase_like"/>
    <property type="match status" value="1"/>
</dbReference>
<evidence type="ECO:0000256" key="14">
    <source>
        <dbReference type="PIRSR" id="PIRSR606539-1"/>
    </source>
</evidence>
<feature type="domain" description="P-type ATPase A" evidence="19">
    <location>
        <begin position="179"/>
        <end position="324"/>
    </location>
</feature>
<dbReference type="AlphaFoldDB" id="A0A9W8B0X4"/>
<feature type="binding site" evidence="15">
    <location>
        <position position="744"/>
    </location>
    <ligand>
        <name>ATP</name>
        <dbReference type="ChEBI" id="CHEBI:30616"/>
    </ligand>
</feature>
<evidence type="ECO:0000256" key="9">
    <source>
        <dbReference type="ARBA" id="ARBA00022967"/>
    </source>
</evidence>
<feature type="compositionally biased region" description="Polar residues" evidence="18">
    <location>
        <begin position="25"/>
        <end position="44"/>
    </location>
</feature>
<evidence type="ECO:0000256" key="7">
    <source>
        <dbReference type="ARBA" id="ARBA00022840"/>
    </source>
</evidence>
<evidence type="ECO:0000256" key="8">
    <source>
        <dbReference type="ARBA" id="ARBA00022842"/>
    </source>
</evidence>
<dbReference type="GO" id="GO:0016887">
    <property type="term" value="F:ATP hydrolysis activity"/>
    <property type="evidence" value="ECO:0007669"/>
    <property type="project" value="InterPro"/>
</dbReference>
<dbReference type="NCBIfam" id="TIGR01652">
    <property type="entry name" value="ATPase-Plipid"/>
    <property type="match status" value="1"/>
</dbReference>
<evidence type="ECO:0000256" key="2">
    <source>
        <dbReference type="ARBA" id="ARBA00004308"/>
    </source>
</evidence>
<dbReference type="GO" id="GO:0005886">
    <property type="term" value="C:plasma membrane"/>
    <property type="evidence" value="ECO:0007669"/>
    <property type="project" value="TreeGrafter"/>
</dbReference>
<evidence type="ECO:0000256" key="6">
    <source>
        <dbReference type="ARBA" id="ARBA00022741"/>
    </source>
</evidence>
<feature type="transmembrane region" description="Helical" evidence="17">
    <location>
        <begin position="938"/>
        <end position="958"/>
    </location>
</feature>
<keyword evidence="10 17" id="KW-1133">Transmembrane helix</keyword>
<feature type="binding site" evidence="15">
    <location>
        <position position="887"/>
    </location>
    <ligand>
        <name>ATP</name>
        <dbReference type="ChEBI" id="CHEBI:30616"/>
    </ligand>
</feature>
<evidence type="ECO:0000256" key="10">
    <source>
        <dbReference type="ARBA" id="ARBA00022989"/>
    </source>
</evidence>
<comment type="caution">
    <text evidence="22">The sequence shown here is derived from an EMBL/GenBank/DDBJ whole genome shotgun (WGS) entry which is preliminary data.</text>
</comment>
<dbReference type="OrthoDB" id="377733at2759"/>
<comment type="similarity">
    <text evidence="3 17">Belongs to the cation transport ATPase (P-type) (TC 3.A.3) family. Type IV subfamily.</text>
</comment>
<dbReference type="PRINTS" id="PR00119">
    <property type="entry name" value="CATATPASE"/>
</dbReference>
<evidence type="ECO:0000256" key="5">
    <source>
        <dbReference type="ARBA" id="ARBA00022723"/>
    </source>
</evidence>
<dbReference type="InterPro" id="IPR032630">
    <property type="entry name" value="P_typ_ATPase_c"/>
</dbReference>
<dbReference type="InterPro" id="IPR006539">
    <property type="entry name" value="P-type_ATPase_IV"/>
</dbReference>
<organism evidence="22 23">
    <name type="scientific">Dispira parvispora</name>
    <dbReference type="NCBI Taxonomy" id="1520584"/>
    <lineage>
        <taxon>Eukaryota</taxon>
        <taxon>Fungi</taxon>
        <taxon>Fungi incertae sedis</taxon>
        <taxon>Zoopagomycota</taxon>
        <taxon>Kickxellomycotina</taxon>
        <taxon>Dimargaritomycetes</taxon>
        <taxon>Dimargaritales</taxon>
        <taxon>Dimargaritaceae</taxon>
        <taxon>Dispira</taxon>
    </lineage>
</organism>
<proteinExistence type="inferred from homology"/>
<feature type="domain" description="P-type ATPase N-terminal" evidence="20">
    <location>
        <begin position="93"/>
        <end position="147"/>
    </location>
</feature>
<feature type="binding site" evidence="16">
    <location>
        <position position="458"/>
    </location>
    <ligand>
        <name>Mg(2+)</name>
        <dbReference type="ChEBI" id="CHEBI:18420"/>
    </ligand>
</feature>
<dbReference type="InterPro" id="IPR023299">
    <property type="entry name" value="ATPase_P-typ_cyto_dom_N"/>
</dbReference>
<protein>
    <recommendedName>
        <fullName evidence="17">Phospholipid-transporting ATPase</fullName>
        <ecNumber evidence="17">7.6.2.1</ecNumber>
    </recommendedName>
</protein>
<dbReference type="Pfam" id="PF16212">
    <property type="entry name" value="PhoLip_ATPase_C"/>
    <property type="match status" value="2"/>
</dbReference>
<keyword evidence="5 16" id="KW-0479">Metal-binding</keyword>
<dbReference type="Gene3D" id="2.70.150.10">
    <property type="entry name" value="Calcium-transporting ATPase, cytoplasmic transduction domain A"/>
    <property type="match status" value="1"/>
</dbReference>
<evidence type="ECO:0000313" key="22">
    <source>
        <dbReference type="EMBL" id="KAJ1970259.1"/>
    </source>
</evidence>
<dbReference type="GO" id="GO:0005524">
    <property type="term" value="F:ATP binding"/>
    <property type="evidence" value="ECO:0007669"/>
    <property type="project" value="UniProtKB-UniRule"/>
</dbReference>
<feature type="domain" description="P-type ATPase C-terminal" evidence="21">
    <location>
        <begin position="1050"/>
        <end position="1187"/>
    </location>
</feature>
<dbReference type="InterPro" id="IPR008250">
    <property type="entry name" value="ATPase_P-typ_transduc_dom_A_sf"/>
</dbReference>